<feature type="non-terminal residue" evidence="1">
    <location>
        <position position="83"/>
    </location>
</feature>
<evidence type="ECO:0000313" key="1">
    <source>
        <dbReference type="EMBL" id="KAJ9584943.1"/>
    </source>
</evidence>
<sequence>KIFVVYKNMTMAVILKKKGPVTNSNRSTVTGKLVPTVHHPNRLFRTSRSLQWQNMADNRHFLLSRRVRMFEYWNLTSPQYALL</sequence>
<proteinExistence type="predicted"/>
<comment type="caution">
    <text evidence="1">The sequence shown here is derived from an EMBL/GenBank/DDBJ whole genome shotgun (WGS) entry which is preliminary data.</text>
</comment>
<dbReference type="EMBL" id="JASPKZ010007336">
    <property type="protein sequence ID" value="KAJ9584943.1"/>
    <property type="molecule type" value="Genomic_DNA"/>
</dbReference>
<name>A0AAD7ZQP0_DIPPU</name>
<keyword evidence="2" id="KW-1185">Reference proteome</keyword>
<reference evidence="1" key="2">
    <citation type="submission" date="2023-05" db="EMBL/GenBank/DDBJ databases">
        <authorList>
            <person name="Fouks B."/>
        </authorList>
    </citation>
    <scope>NUCLEOTIDE SEQUENCE</scope>
    <source>
        <strain evidence="1">Stay&amp;Tobe</strain>
        <tissue evidence="1">Testes</tissue>
    </source>
</reference>
<gene>
    <name evidence="1" type="ORF">L9F63_020713</name>
</gene>
<evidence type="ECO:0000313" key="2">
    <source>
        <dbReference type="Proteomes" id="UP001233999"/>
    </source>
</evidence>
<dbReference type="Proteomes" id="UP001233999">
    <property type="component" value="Unassembled WGS sequence"/>
</dbReference>
<accession>A0AAD7ZQP0</accession>
<dbReference type="AlphaFoldDB" id="A0AAD7ZQP0"/>
<organism evidence="1 2">
    <name type="scientific">Diploptera punctata</name>
    <name type="common">Pacific beetle cockroach</name>
    <dbReference type="NCBI Taxonomy" id="6984"/>
    <lineage>
        <taxon>Eukaryota</taxon>
        <taxon>Metazoa</taxon>
        <taxon>Ecdysozoa</taxon>
        <taxon>Arthropoda</taxon>
        <taxon>Hexapoda</taxon>
        <taxon>Insecta</taxon>
        <taxon>Pterygota</taxon>
        <taxon>Neoptera</taxon>
        <taxon>Polyneoptera</taxon>
        <taxon>Dictyoptera</taxon>
        <taxon>Blattodea</taxon>
        <taxon>Blaberoidea</taxon>
        <taxon>Blaberidae</taxon>
        <taxon>Diplopterinae</taxon>
        <taxon>Diploptera</taxon>
    </lineage>
</organism>
<feature type="non-terminal residue" evidence="1">
    <location>
        <position position="1"/>
    </location>
</feature>
<reference evidence="1" key="1">
    <citation type="journal article" date="2023" name="IScience">
        <title>Live-bearing cockroach genome reveals convergent evolutionary mechanisms linked to viviparity in insects and beyond.</title>
        <authorList>
            <person name="Fouks B."/>
            <person name="Harrison M.C."/>
            <person name="Mikhailova A.A."/>
            <person name="Marchal E."/>
            <person name="English S."/>
            <person name="Carruthers M."/>
            <person name="Jennings E.C."/>
            <person name="Chiamaka E.L."/>
            <person name="Frigard R.A."/>
            <person name="Pippel M."/>
            <person name="Attardo G.M."/>
            <person name="Benoit J.B."/>
            <person name="Bornberg-Bauer E."/>
            <person name="Tobe S.S."/>
        </authorList>
    </citation>
    <scope>NUCLEOTIDE SEQUENCE</scope>
    <source>
        <strain evidence="1">Stay&amp;Tobe</strain>
    </source>
</reference>
<protein>
    <submittedName>
        <fullName evidence="1">Uncharacterized protein</fullName>
    </submittedName>
</protein>